<dbReference type="EMBL" id="NWTK01000005">
    <property type="protein sequence ID" value="PKR54250.1"/>
    <property type="molecule type" value="Genomic_DNA"/>
</dbReference>
<dbReference type="Proteomes" id="UP000233597">
    <property type="component" value="Unassembled WGS sequence"/>
</dbReference>
<evidence type="ECO:0008006" key="3">
    <source>
        <dbReference type="Google" id="ProtNLM"/>
    </source>
</evidence>
<proteinExistence type="predicted"/>
<accession>A0A2N3KUR3</accession>
<gene>
    <name evidence="1" type="ORF">COO20_08870</name>
</gene>
<organism evidence="1 2">
    <name type="scientific">Thalassospira marina</name>
    <dbReference type="NCBI Taxonomy" id="2048283"/>
    <lineage>
        <taxon>Bacteria</taxon>
        <taxon>Pseudomonadati</taxon>
        <taxon>Pseudomonadota</taxon>
        <taxon>Alphaproteobacteria</taxon>
        <taxon>Rhodospirillales</taxon>
        <taxon>Thalassospiraceae</taxon>
        <taxon>Thalassospira</taxon>
    </lineage>
</organism>
<evidence type="ECO:0000313" key="2">
    <source>
        <dbReference type="Proteomes" id="UP000233597"/>
    </source>
</evidence>
<comment type="caution">
    <text evidence="1">The sequence shown here is derived from an EMBL/GenBank/DDBJ whole genome shotgun (WGS) entry which is preliminary data.</text>
</comment>
<reference evidence="1 2" key="1">
    <citation type="submission" date="2017-09" db="EMBL/GenBank/DDBJ databases">
        <title>Biodiversity and function of Thalassospira species in the particle-attached aromatic-hydrocarbon-degrading consortia from the surface seawater of the South China Sea.</title>
        <authorList>
            <person name="Dong C."/>
            <person name="Liu R."/>
            <person name="Shao Z."/>
        </authorList>
    </citation>
    <scope>NUCLEOTIDE SEQUENCE [LARGE SCALE GENOMIC DNA]</scope>
    <source>
        <strain evidence="1 2">CSC1P2</strain>
    </source>
</reference>
<evidence type="ECO:0000313" key="1">
    <source>
        <dbReference type="EMBL" id="PKR54250.1"/>
    </source>
</evidence>
<dbReference type="RefSeq" id="WP_101265682.1">
    <property type="nucleotide sequence ID" value="NZ_NWTK01000005.1"/>
</dbReference>
<sequence>MASSAKHSHATFEFDAQLASPDRASAIPAAKVQGMQMTVSCHIELELTFQATDTTMQPRYDMGSLVVAINTRQVKRGDHAVIVFADGSYQIRHIAAIGQNHVSARRYHPDETTHIENSAIKAIFPIRYSIEK</sequence>
<protein>
    <recommendedName>
        <fullName evidence="3">Peptidase S24/S26A/S26B/S26C domain-containing protein</fullName>
    </recommendedName>
</protein>
<dbReference type="AlphaFoldDB" id="A0A2N3KUR3"/>
<name>A0A2N3KUR3_9PROT</name>